<dbReference type="CDD" id="cd11647">
    <property type="entry name" value="DHP5_DphB"/>
    <property type="match status" value="1"/>
</dbReference>
<dbReference type="AlphaFoldDB" id="U6K870"/>
<dbReference type="NCBIfam" id="TIGR00522">
    <property type="entry name" value="dph5"/>
    <property type="match status" value="1"/>
</dbReference>
<feature type="binding site" evidence="1">
    <location>
        <position position="202"/>
    </location>
    <ligand>
        <name>S-adenosyl-L-methionine</name>
        <dbReference type="ChEBI" id="CHEBI:59789"/>
    </ligand>
</feature>
<dbReference type="RefSeq" id="XP_013356722.1">
    <property type="nucleotide sequence ID" value="XM_013501268.1"/>
</dbReference>
<feature type="binding site" evidence="1">
    <location>
        <position position="227"/>
    </location>
    <ligand>
        <name>S-adenosyl-L-methionine</name>
        <dbReference type="ChEBI" id="CHEBI:59789"/>
    </ligand>
</feature>
<proteinExistence type="predicted"/>
<gene>
    <name evidence="2" type="ORF">EMH_0060460</name>
</gene>
<dbReference type="PANTHER" id="PTHR10882">
    <property type="entry name" value="DIPHTHINE SYNTHASE"/>
    <property type="match status" value="1"/>
</dbReference>
<accession>U6K870</accession>
<reference evidence="2" key="2">
    <citation type="submission" date="2013-10" db="EMBL/GenBank/DDBJ databases">
        <authorList>
            <person name="Aslett M."/>
        </authorList>
    </citation>
    <scope>NUCLEOTIDE SEQUENCE [LARGE SCALE GENOMIC DNA]</scope>
    <source>
        <strain evidence="2">Houghton</strain>
    </source>
</reference>
<dbReference type="Proteomes" id="UP000030744">
    <property type="component" value="Unassembled WGS sequence"/>
</dbReference>
<evidence type="ECO:0000313" key="2">
    <source>
        <dbReference type="EMBL" id="CDJ34159.1"/>
    </source>
</evidence>
<dbReference type="SUPFAM" id="SSF53790">
    <property type="entry name" value="Tetrapyrrole methylase"/>
    <property type="match status" value="1"/>
</dbReference>
<organism evidence="2 3">
    <name type="scientific">Eimeria mitis</name>
    <dbReference type="NCBI Taxonomy" id="44415"/>
    <lineage>
        <taxon>Eukaryota</taxon>
        <taxon>Sar</taxon>
        <taxon>Alveolata</taxon>
        <taxon>Apicomplexa</taxon>
        <taxon>Conoidasida</taxon>
        <taxon>Coccidia</taxon>
        <taxon>Eucoccidiorida</taxon>
        <taxon>Eimeriorina</taxon>
        <taxon>Eimeriidae</taxon>
        <taxon>Eimeria</taxon>
    </lineage>
</organism>
<name>U6K870_9EIME</name>
<keyword evidence="1" id="KW-0949">S-adenosyl-L-methionine</keyword>
<dbReference type="OrthoDB" id="2516at2759"/>
<protein>
    <submittedName>
        <fullName evidence="2">Diphthine synthase, putative</fullName>
    </submittedName>
</protein>
<sequence length="251" mass="28166">MVLTLVGLGLNDERDVTIRGLEEIRAADIVYLENYTATLNVDASRLERFFEKPIVLADRDFVEGKAEAMLEAATSKRVVCLVVVGYACRRAIVCCFERVVHFCLKLYRFGETVSIPFFDGGWKPVSFYEKIKKNRANNMHTLCLLDIKVKEQTVENMMKGNDIFEPPRFMTVNVAIEQLLEAAEMENDEGALNILAFGLARVGADDQAIVSGTLEELRNADLGGPLHSLVLCAPELHEIEQNFVALHRLTQ</sequence>
<dbReference type="InterPro" id="IPR004551">
    <property type="entry name" value="Dphthn_synthase"/>
</dbReference>
<dbReference type="PIRSF" id="PIRSF036432">
    <property type="entry name" value="Diphthine_synth"/>
    <property type="match status" value="1"/>
</dbReference>
<keyword evidence="3" id="KW-1185">Reference proteome</keyword>
<dbReference type="Gene3D" id="3.40.1010.10">
    <property type="entry name" value="Cobalt-precorrin-4 Transmethylase, Domain 1"/>
    <property type="match status" value="1"/>
</dbReference>
<feature type="binding site" evidence="1">
    <location>
        <position position="10"/>
    </location>
    <ligand>
        <name>S-adenosyl-L-methionine</name>
        <dbReference type="ChEBI" id="CHEBI:59789"/>
    </ligand>
</feature>
<dbReference type="GeneID" id="25380657"/>
<dbReference type="FunFam" id="3.30.950.10:FF:000004">
    <property type="entry name" value="Diphthine synthase putative"/>
    <property type="match status" value="1"/>
</dbReference>
<dbReference type="InterPro" id="IPR035996">
    <property type="entry name" value="4pyrrol_Methylase_sf"/>
</dbReference>
<reference evidence="2" key="1">
    <citation type="submission" date="2013-10" db="EMBL/GenBank/DDBJ databases">
        <title>Genomic analysis of the causative agents of coccidiosis in chickens.</title>
        <authorList>
            <person name="Reid A.J."/>
            <person name="Blake D."/>
            <person name="Billington K."/>
            <person name="Browne H."/>
            <person name="Dunn M."/>
            <person name="Hung S."/>
            <person name="Kawahara F."/>
            <person name="Miranda-Saavedra D."/>
            <person name="Mourier T."/>
            <person name="Nagra H."/>
            <person name="Otto T.D."/>
            <person name="Rawlings N."/>
            <person name="Sanchez A."/>
            <person name="Sanders M."/>
            <person name="Subramaniam C."/>
            <person name="Tay Y."/>
            <person name="Dear P."/>
            <person name="Doerig C."/>
            <person name="Gruber A."/>
            <person name="Parkinson J."/>
            <person name="Shirley M."/>
            <person name="Wan K.L."/>
            <person name="Berriman M."/>
            <person name="Tomley F."/>
            <person name="Pain A."/>
        </authorList>
    </citation>
    <scope>NUCLEOTIDE SEQUENCE [LARGE SCALE GENOMIC DNA]</scope>
    <source>
        <strain evidence="2">Houghton</strain>
    </source>
</reference>
<dbReference type="GO" id="GO:0008168">
    <property type="term" value="F:methyltransferase activity"/>
    <property type="evidence" value="ECO:0007669"/>
    <property type="project" value="InterPro"/>
</dbReference>
<dbReference type="InterPro" id="IPR014776">
    <property type="entry name" value="4pyrrole_Mease_sub2"/>
</dbReference>
<evidence type="ECO:0000256" key="1">
    <source>
        <dbReference type="PIRSR" id="PIRSR036432-1"/>
    </source>
</evidence>
<dbReference type="InterPro" id="IPR014777">
    <property type="entry name" value="4pyrrole_Mease_sub1"/>
</dbReference>
<dbReference type="GO" id="GO:0017183">
    <property type="term" value="P:protein histidyl modification to diphthamide"/>
    <property type="evidence" value="ECO:0007669"/>
    <property type="project" value="InterPro"/>
</dbReference>
<dbReference type="EMBL" id="HG686169">
    <property type="protein sequence ID" value="CDJ34159.1"/>
    <property type="molecule type" value="Genomic_DNA"/>
</dbReference>
<dbReference type="VEuPathDB" id="ToxoDB:EMH_0060460"/>
<dbReference type="Gene3D" id="3.30.950.10">
    <property type="entry name" value="Methyltransferase, Cobalt-precorrin-4 Transmethylase, Domain 2"/>
    <property type="match status" value="1"/>
</dbReference>
<feature type="binding site" evidence="1">
    <location>
        <position position="145"/>
    </location>
    <ligand>
        <name>S-adenosyl-L-methionine</name>
        <dbReference type="ChEBI" id="CHEBI:59789"/>
    </ligand>
</feature>
<evidence type="ECO:0000313" key="3">
    <source>
        <dbReference type="Proteomes" id="UP000030744"/>
    </source>
</evidence>
<dbReference type="PANTHER" id="PTHR10882:SF0">
    <property type="entry name" value="DIPHTHINE METHYL ESTER SYNTHASE"/>
    <property type="match status" value="1"/>
</dbReference>
<feature type="binding site" evidence="1">
    <location>
        <position position="72"/>
    </location>
    <ligand>
        <name>S-adenosyl-L-methionine</name>
        <dbReference type="ChEBI" id="CHEBI:59789"/>
    </ligand>
</feature>